<feature type="region of interest" description="Disordered" evidence="1">
    <location>
        <begin position="24"/>
        <end position="64"/>
    </location>
</feature>
<evidence type="ECO:0000313" key="3">
    <source>
        <dbReference type="Proteomes" id="UP000198775"/>
    </source>
</evidence>
<organism evidence="2 3">
    <name type="scientific">Halorientalis persicus</name>
    <dbReference type="NCBI Taxonomy" id="1367881"/>
    <lineage>
        <taxon>Archaea</taxon>
        <taxon>Methanobacteriati</taxon>
        <taxon>Methanobacteriota</taxon>
        <taxon>Stenosarchaea group</taxon>
        <taxon>Halobacteria</taxon>
        <taxon>Halobacteriales</taxon>
        <taxon>Haloarculaceae</taxon>
        <taxon>Halorientalis</taxon>
    </lineage>
</organism>
<proteinExistence type="predicted"/>
<name>A0A1H8DA61_9EURY</name>
<evidence type="ECO:0000313" key="2">
    <source>
        <dbReference type="EMBL" id="SEN03448.1"/>
    </source>
</evidence>
<evidence type="ECO:0000256" key="1">
    <source>
        <dbReference type="SAM" id="MobiDB-lite"/>
    </source>
</evidence>
<dbReference type="Proteomes" id="UP000198775">
    <property type="component" value="Unassembled WGS sequence"/>
</dbReference>
<keyword evidence="3" id="KW-1185">Reference proteome</keyword>
<dbReference type="EMBL" id="FOCX01000001">
    <property type="protein sequence ID" value="SEN03448.1"/>
    <property type="molecule type" value="Genomic_DNA"/>
</dbReference>
<reference evidence="3" key="1">
    <citation type="submission" date="2016-10" db="EMBL/GenBank/DDBJ databases">
        <authorList>
            <person name="Varghese N."/>
            <person name="Submissions S."/>
        </authorList>
    </citation>
    <scope>NUCLEOTIDE SEQUENCE [LARGE SCALE GENOMIC DNA]</scope>
    <source>
        <strain evidence="3">IBRC-M 10043</strain>
    </source>
</reference>
<accession>A0A1H8DA61</accession>
<sequence>MRRANGLTRRDVVAGLSTIGSLGIAGCVSDDSTPDGSTSGTSTPDSSSSGPPEPEERWQRGLPHCSTGEHRFEIRGLVRDESAQTVTVSIVNTGVEAREIESVGIDFEYLTDGRKNTIYDELYRTSFSGSLEGGDSESYEVSDFNRVFWEDAAIEDVRLFLSPEESVQPCWEAG</sequence>
<protein>
    <submittedName>
        <fullName evidence="2">Uncharacterized protein</fullName>
    </submittedName>
</protein>
<gene>
    <name evidence="2" type="ORF">SAMN05216388_1001208</name>
</gene>
<dbReference type="PROSITE" id="PS51257">
    <property type="entry name" value="PROKAR_LIPOPROTEIN"/>
    <property type="match status" value="1"/>
</dbReference>
<dbReference type="AlphaFoldDB" id="A0A1H8DA61"/>
<feature type="compositionally biased region" description="Low complexity" evidence="1">
    <location>
        <begin position="29"/>
        <end position="50"/>
    </location>
</feature>